<keyword evidence="1" id="KW-0547">Nucleotide-binding</keyword>
<gene>
    <name evidence="1 3" type="primary">thiL</name>
    <name evidence="3" type="ORF">EII11_01605</name>
</gene>
<keyword evidence="1 3" id="KW-0808">Transferase</keyword>
<feature type="binding site" evidence="1">
    <location>
        <begin position="119"/>
        <end position="120"/>
    </location>
    <ligand>
        <name>ATP</name>
        <dbReference type="ChEBI" id="CHEBI:30616"/>
    </ligand>
</feature>
<dbReference type="UniPathway" id="UPA00060">
    <property type="reaction ID" value="UER00142"/>
</dbReference>
<feature type="binding site" evidence="1">
    <location>
        <position position="220"/>
    </location>
    <ligand>
        <name>Mg(2+)</name>
        <dbReference type="ChEBI" id="CHEBI:18420"/>
        <label>5</label>
    </ligand>
</feature>
<dbReference type="HAMAP" id="MF_02128">
    <property type="entry name" value="TMP_kinase"/>
    <property type="match status" value="1"/>
</dbReference>
<dbReference type="PIRSF" id="PIRSF005303">
    <property type="entry name" value="Thiam_monoph_kin"/>
    <property type="match status" value="1"/>
</dbReference>
<comment type="catalytic activity">
    <reaction evidence="1">
        <text>thiamine phosphate + ATP = thiamine diphosphate + ADP</text>
        <dbReference type="Rhea" id="RHEA:15913"/>
        <dbReference type="ChEBI" id="CHEBI:30616"/>
        <dbReference type="ChEBI" id="CHEBI:37575"/>
        <dbReference type="ChEBI" id="CHEBI:58937"/>
        <dbReference type="ChEBI" id="CHEBI:456216"/>
        <dbReference type="EC" id="2.7.4.16"/>
    </reaction>
</comment>
<feature type="binding site" evidence="1">
    <location>
        <position position="50"/>
    </location>
    <ligand>
        <name>substrate</name>
    </ligand>
</feature>
<feature type="binding site" evidence="1">
    <location>
        <position position="72"/>
    </location>
    <ligand>
        <name>Mg(2+)</name>
        <dbReference type="ChEBI" id="CHEBI:18420"/>
        <label>3</label>
    </ligand>
</feature>
<sequence>MDEFELIRRFKEVLPSSPRATLGSGDDCAVIAAPEGHFIVSTDIVMEHCDFKREWSTAREIGRRAAAQNLADIAAMGGRVSTAVVSMTVPKDEDVDWLVDLVAGFGEEIAAAGGGVDGGDLSAGDSVIIAVTVMGWCEGNPITRAGAQDGNLVAVAGTLGRSAAGLDLLLGGYVHPSLRSSEDLGELHEAVNIFRTPQPPLEAGPRALGAGATAMMDLSDGLAKDAGRIARASGVIIDIDREALRADEDALAAASQLAGTPALEWIITGGEDHALFATFPADTPLPEGFRPIGSVRACTEGETPGAFMSGAELHGGWDHFRQD</sequence>
<accession>A0A3P1SH07</accession>
<feature type="binding site" evidence="1">
    <location>
        <position position="219"/>
    </location>
    <ligand>
        <name>ATP</name>
        <dbReference type="ChEBI" id="CHEBI:30616"/>
    </ligand>
</feature>
<dbReference type="InterPro" id="IPR036921">
    <property type="entry name" value="PurM-like_N_sf"/>
</dbReference>
<feature type="domain" description="PurM-like N-terminal" evidence="2">
    <location>
        <begin position="25"/>
        <end position="136"/>
    </location>
</feature>
<protein>
    <recommendedName>
        <fullName evidence="1">Thiamine-monophosphate kinase</fullName>
        <shortName evidence="1">TMP kinase</shortName>
        <shortName evidence="1">Thiamine-phosphate kinase</shortName>
        <ecNumber evidence="1">2.7.4.16</ecNumber>
    </recommendedName>
</protein>
<keyword evidence="1 3" id="KW-0418">Kinase</keyword>
<dbReference type="GO" id="GO:0009030">
    <property type="term" value="F:thiamine-phosphate kinase activity"/>
    <property type="evidence" value="ECO:0007669"/>
    <property type="project" value="UniProtKB-UniRule"/>
</dbReference>
<dbReference type="Gene3D" id="3.30.1330.10">
    <property type="entry name" value="PurM-like, N-terminal domain"/>
    <property type="match status" value="1"/>
</dbReference>
<comment type="similarity">
    <text evidence="1">Belongs to the thiamine-monophosphate kinase family.</text>
</comment>
<dbReference type="SUPFAM" id="SSF56042">
    <property type="entry name" value="PurM C-terminal domain-like"/>
    <property type="match status" value="1"/>
</dbReference>
<feature type="binding site" evidence="1">
    <location>
        <position position="41"/>
    </location>
    <ligand>
        <name>Mg(2+)</name>
        <dbReference type="ChEBI" id="CHEBI:18420"/>
        <label>4</label>
    </ligand>
</feature>
<dbReference type="Gene3D" id="3.90.650.10">
    <property type="entry name" value="PurM-like C-terminal domain"/>
    <property type="match status" value="1"/>
</dbReference>
<proteinExistence type="inferred from homology"/>
<keyword evidence="1" id="KW-0067">ATP-binding</keyword>
<feature type="binding site" evidence="1">
    <location>
        <position position="317"/>
    </location>
    <ligand>
        <name>substrate</name>
    </ligand>
</feature>
<dbReference type="PANTHER" id="PTHR30270">
    <property type="entry name" value="THIAMINE-MONOPHOSPHATE KINASE"/>
    <property type="match status" value="1"/>
</dbReference>
<keyword evidence="1" id="KW-0460">Magnesium</keyword>
<dbReference type="PANTHER" id="PTHR30270:SF0">
    <property type="entry name" value="THIAMINE-MONOPHOSPHATE KINASE"/>
    <property type="match status" value="1"/>
</dbReference>
<keyword evidence="1" id="KW-0479">Metal-binding</keyword>
<dbReference type="EC" id="2.7.4.16" evidence="1"/>
<dbReference type="InterPro" id="IPR036676">
    <property type="entry name" value="PurM-like_C_sf"/>
</dbReference>
<keyword evidence="4" id="KW-1185">Reference proteome</keyword>
<evidence type="ECO:0000313" key="4">
    <source>
        <dbReference type="Proteomes" id="UP000280444"/>
    </source>
</evidence>
<dbReference type="NCBIfam" id="TIGR01379">
    <property type="entry name" value="thiL"/>
    <property type="match status" value="1"/>
</dbReference>
<feature type="binding site" evidence="1">
    <location>
        <position position="217"/>
    </location>
    <ligand>
        <name>Mg(2+)</name>
        <dbReference type="ChEBI" id="CHEBI:18420"/>
        <label>3</label>
    </ligand>
</feature>
<dbReference type="Proteomes" id="UP000280444">
    <property type="component" value="Unassembled WGS sequence"/>
</dbReference>
<dbReference type="GO" id="GO:0009229">
    <property type="term" value="P:thiamine diphosphate biosynthetic process"/>
    <property type="evidence" value="ECO:0007669"/>
    <property type="project" value="UniProtKB-UniRule"/>
</dbReference>
<dbReference type="OrthoDB" id="9802811at2"/>
<feature type="binding site" evidence="1">
    <location>
        <position position="42"/>
    </location>
    <ligand>
        <name>Mg(2+)</name>
        <dbReference type="ChEBI" id="CHEBI:18420"/>
        <label>1</label>
    </ligand>
</feature>
<comment type="caution">
    <text evidence="1">Lacks conserved residue(s) required for the propagation of feature annotation.</text>
</comment>
<comment type="function">
    <text evidence="1">Catalyzes the ATP-dependent phosphorylation of thiamine-monophosphate (TMP) to form thiamine-pyrophosphate (TPP), the active form of vitamin B1.</text>
</comment>
<feature type="binding site" evidence="1">
    <location>
        <position position="120"/>
    </location>
    <ligand>
        <name>Mg(2+)</name>
        <dbReference type="ChEBI" id="CHEBI:18420"/>
        <label>1</label>
    </ligand>
</feature>
<feature type="binding site" evidence="1">
    <location>
        <position position="144"/>
    </location>
    <ligand>
        <name>ATP</name>
        <dbReference type="ChEBI" id="CHEBI:30616"/>
    </ligand>
</feature>
<dbReference type="Pfam" id="PF00586">
    <property type="entry name" value="AIRS"/>
    <property type="match status" value="1"/>
</dbReference>
<feature type="binding site" evidence="1">
    <location>
        <position position="43"/>
    </location>
    <ligand>
        <name>Mg(2+)</name>
        <dbReference type="ChEBI" id="CHEBI:18420"/>
        <label>2</label>
    </ligand>
</feature>
<dbReference type="GO" id="GO:0009228">
    <property type="term" value="P:thiamine biosynthetic process"/>
    <property type="evidence" value="ECO:0007669"/>
    <property type="project" value="UniProtKB-KW"/>
</dbReference>
<dbReference type="EMBL" id="RQZF01000001">
    <property type="protein sequence ID" value="RRC96571.1"/>
    <property type="molecule type" value="Genomic_DNA"/>
</dbReference>
<name>A0A3P1SH07_9ACTO</name>
<dbReference type="AlphaFoldDB" id="A0A3P1SH07"/>
<feature type="binding site" evidence="1">
    <location>
        <position position="72"/>
    </location>
    <ligand>
        <name>Mg(2+)</name>
        <dbReference type="ChEBI" id="CHEBI:18420"/>
        <label>4</label>
    </ligand>
</feature>
<feature type="binding site" evidence="1">
    <location>
        <position position="43"/>
    </location>
    <ligand>
        <name>Mg(2+)</name>
        <dbReference type="ChEBI" id="CHEBI:18420"/>
        <label>1</label>
    </ligand>
</feature>
<organism evidence="3 4">
    <name type="scientific">Schaalia canis</name>
    <dbReference type="NCBI Taxonomy" id="100469"/>
    <lineage>
        <taxon>Bacteria</taxon>
        <taxon>Bacillati</taxon>
        <taxon>Actinomycetota</taxon>
        <taxon>Actinomycetes</taxon>
        <taxon>Actinomycetales</taxon>
        <taxon>Actinomycetaceae</taxon>
        <taxon>Schaalia</taxon>
    </lineage>
</organism>
<keyword evidence="1" id="KW-0784">Thiamine biosynthesis</keyword>
<feature type="binding site" evidence="1">
    <location>
        <position position="72"/>
    </location>
    <ligand>
        <name>Mg(2+)</name>
        <dbReference type="ChEBI" id="CHEBI:18420"/>
        <label>2</label>
    </ligand>
</feature>
<dbReference type="SUPFAM" id="SSF55326">
    <property type="entry name" value="PurM N-terminal domain-like"/>
    <property type="match status" value="1"/>
</dbReference>
<dbReference type="GO" id="GO:0005524">
    <property type="term" value="F:ATP binding"/>
    <property type="evidence" value="ECO:0007669"/>
    <property type="project" value="UniProtKB-UniRule"/>
</dbReference>
<dbReference type="InterPro" id="IPR016188">
    <property type="entry name" value="PurM-like_N"/>
</dbReference>
<evidence type="ECO:0000313" key="3">
    <source>
        <dbReference type="EMBL" id="RRC96571.1"/>
    </source>
</evidence>
<feature type="binding site" evidence="1">
    <location>
        <position position="271"/>
    </location>
    <ligand>
        <name>substrate</name>
    </ligand>
</feature>
<dbReference type="InterPro" id="IPR006283">
    <property type="entry name" value="ThiL-like"/>
</dbReference>
<feature type="binding site" evidence="1">
    <location>
        <position position="27"/>
    </location>
    <ligand>
        <name>Mg(2+)</name>
        <dbReference type="ChEBI" id="CHEBI:18420"/>
        <label>3</label>
    </ligand>
</feature>
<comment type="pathway">
    <text evidence="1">Cofactor biosynthesis; thiamine diphosphate biosynthesis; thiamine diphosphate from thiamine phosphate: step 1/1.</text>
</comment>
<dbReference type="CDD" id="cd02194">
    <property type="entry name" value="ThiL"/>
    <property type="match status" value="1"/>
</dbReference>
<evidence type="ECO:0000259" key="2">
    <source>
        <dbReference type="Pfam" id="PF00586"/>
    </source>
</evidence>
<dbReference type="GO" id="GO:0000287">
    <property type="term" value="F:magnesium ion binding"/>
    <property type="evidence" value="ECO:0007669"/>
    <property type="project" value="UniProtKB-UniRule"/>
</dbReference>
<reference evidence="3 4" key="1">
    <citation type="submission" date="2018-11" db="EMBL/GenBank/DDBJ databases">
        <title>Genomes From Bacteria Associated with the Canine Oral Cavity: a Test Case for Automated Genome-Based Taxonomic Assignment.</title>
        <authorList>
            <person name="Coil D.A."/>
            <person name="Jospin G."/>
            <person name="Darling A.E."/>
            <person name="Wallis C."/>
            <person name="Davis I.J."/>
            <person name="Harris S."/>
            <person name="Eisen J.A."/>
            <person name="Holcombe L.J."/>
            <person name="O'Flynn C."/>
        </authorList>
    </citation>
    <scope>NUCLEOTIDE SEQUENCE [LARGE SCALE GENOMIC DNA]</scope>
    <source>
        <strain evidence="3 4">OH770</strain>
    </source>
</reference>
<comment type="caution">
    <text evidence="3">The sequence shown here is derived from an EMBL/GenBank/DDBJ whole genome shotgun (WGS) entry which is preliminary data.</text>
</comment>
<evidence type="ECO:0000256" key="1">
    <source>
        <dbReference type="HAMAP-Rule" id="MF_02128"/>
    </source>
</evidence>
<comment type="miscellaneous">
    <text evidence="1">Reaction mechanism of ThiL seems to utilize a direct, inline transfer of the gamma-phosphate of ATP to TMP rather than a phosphorylated enzyme intermediate.</text>
</comment>
<feature type="binding site" evidence="1">
    <location>
        <position position="27"/>
    </location>
    <ligand>
        <name>Mg(2+)</name>
        <dbReference type="ChEBI" id="CHEBI:18420"/>
        <label>4</label>
    </ligand>
</feature>